<organism evidence="2 3">
    <name type="scientific">Apiospora kogelbergensis</name>
    <dbReference type="NCBI Taxonomy" id="1337665"/>
    <lineage>
        <taxon>Eukaryota</taxon>
        <taxon>Fungi</taxon>
        <taxon>Dikarya</taxon>
        <taxon>Ascomycota</taxon>
        <taxon>Pezizomycotina</taxon>
        <taxon>Sordariomycetes</taxon>
        <taxon>Xylariomycetidae</taxon>
        <taxon>Amphisphaeriales</taxon>
        <taxon>Apiosporaceae</taxon>
        <taxon>Apiospora</taxon>
    </lineage>
</organism>
<sequence length="103" mass="11526">MPRSQSSKTTQVKTISSRLQPLLDILSLTPRRLSILTFVPFRPQSSQWLEEVPETTKNPTKKPSAHKKKNKDDVPQDLAGVGSWCDDMPEQYQGSSADSSLDL</sequence>
<accession>A0AAW0RE01</accession>
<evidence type="ECO:0000313" key="2">
    <source>
        <dbReference type="EMBL" id="KAK8133165.1"/>
    </source>
</evidence>
<feature type="region of interest" description="Disordered" evidence="1">
    <location>
        <begin position="49"/>
        <end position="103"/>
    </location>
</feature>
<protein>
    <submittedName>
        <fullName evidence="2">Uncharacterized protein</fullName>
    </submittedName>
</protein>
<proteinExistence type="predicted"/>
<dbReference type="AlphaFoldDB" id="A0AAW0RE01"/>
<evidence type="ECO:0000256" key="1">
    <source>
        <dbReference type="SAM" id="MobiDB-lite"/>
    </source>
</evidence>
<comment type="caution">
    <text evidence="2">The sequence shown here is derived from an EMBL/GenBank/DDBJ whole genome shotgun (WGS) entry which is preliminary data.</text>
</comment>
<feature type="compositionally biased region" description="Polar residues" evidence="1">
    <location>
        <begin position="92"/>
        <end position="103"/>
    </location>
</feature>
<keyword evidence="3" id="KW-1185">Reference proteome</keyword>
<dbReference type="Proteomes" id="UP001392437">
    <property type="component" value="Unassembled WGS sequence"/>
</dbReference>
<reference evidence="2 3" key="1">
    <citation type="submission" date="2023-01" db="EMBL/GenBank/DDBJ databases">
        <title>Analysis of 21 Apiospora genomes using comparative genomics revels a genus with tremendous synthesis potential of carbohydrate active enzymes and secondary metabolites.</title>
        <authorList>
            <person name="Sorensen T."/>
        </authorList>
    </citation>
    <scope>NUCLEOTIDE SEQUENCE [LARGE SCALE GENOMIC DNA]</scope>
    <source>
        <strain evidence="2 3">CBS 117206</strain>
    </source>
</reference>
<evidence type="ECO:0000313" key="3">
    <source>
        <dbReference type="Proteomes" id="UP001392437"/>
    </source>
</evidence>
<name>A0AAW0RE01_9PEZI</name>
<dbReference type="EMBL" id="JAQQWP010000001">
    <property type="protein sequence ID" value="KAK8133165.1"/>
    <property type="molecule type" value="Genomic_DNA"/>
</dbReference>
<feature type="compositionally biased region" description="Basic residues" evidence="1">
    <location>
        <begin position="59"/>
        <end position="69"/>
    </location>
</feature>
<gene>
    <name evidence="2" type="ORF">PG999_001338</name>
</gene>